<reference evidence="1 2" key="1">
    <citation type="submission" date="2013-08" db="EMBL/GenBank/DDBJ databases">
        <authorList>
            <person name="Weinstock G."/>
            <person name="Sodergren E."/>
            <person name="Wylie T."/>
            <person name="Fulton L."/>
            <person name="Fulton R."/>
            <person name="Fronick C."/>
            <person name="O'Laughlin M."/>
            <person name="Godfrey J."/>
            <person name="Miner T."/>
            <person name="Herter B."/>
            <person name="Appelbaum E."/>
            <person name="Cordes M."/>
            <person name="Lek S."/>
            <person name="Wollam A."/>
            <person name="Pepin K.H."/>
            <person name="Palsikar V.B."/>
            <person name="Mitreva M."/>
            <person name="Wilson R.K."/>
        </authorList>
    </citation>
    <scope>NUCLEOTIDE SEQUENCE [LARGE SCALE GENOMIC DNA]</scope>
    <source>
        <strain evidence="1 2">F0542</strain>
    </source>
</reference>
<dbReference type="AlphaFoldDB" id="U1QS19"/>
<evidence type="ECO:0000313" key="1">
    <source>
        <dbReference type="EMBL" id="ERH24409.1"/>
    </source>
</evidence>
<keyword evidence="2" id="KW-1185">Reference proteome</keyword>
<dbReference type="EMBL" id="AWSE01000062">
    <property type="protein sequence ID" value="ERH24409.1"/>
    <property type="molecule type" value="Genomic_DNA"/>
</dbReference>
<comment type="caution">
    <text evidence="1">The sequence shown here is derived from an EMBL/GenBank/DDBJ whole genome shotgun (WGS) entry which is preliminary data.</text>
</comment>
<evidence type="ECO:0000313" key="2">
    <source>
        <dbReference type="Proteomes" id="UP000016536"/>
    </source>
</evidence>
<protein>
    <submittedName>
        <fullName evidence="1">Uncharacterized protein</fullName>
    </submittedName>
</protein>
<sequence length="42" mass="4715">MSRVVHRLAQPFTSWIHSRHAGPVLPAPVALRPTLPAFLRET</sequence>
<gene>
    <name evidence="1" type="ORF">HMPREF1979_01265</name>
</gene>
<name>U1QS19_9ACTO</name>
<accession>U1QS19</accession>
<dbReference type="Proteomes" id="UP000016536">
    <property type="component" value="Unassembled WGS sequence"/>
</dbReference>
<proteinExistence type="predicted"/>
<organism evidence="1 2">
    <name type="scientific">Actinomyces johnsonii F0542</name>
    <dbReference type="NCBI Taxonomy" id="1321818"/>
    <lineage>
        <taxon>Bacteria</taxon>
        <taxon>Bacillati</taxon>
        <taxon>Actinomycetota</taxon>
        <taxon>Actinomycetes</taxon>
        <taxon>Actinomycetales</taxon>
        <taxon>Actinomycetaceae</taxon>
        <taxon>Actinomyces</taxon>
    </lineage>
</organism>
<dbReference type="HOGENOM" id="CLU_3246049_0_0_11"/>